<dbReference type="Proteomes" id="UP000030907">
    <property type="component" value="Chromosome"/>
</dbReference>
<evidence type="ECO:0000256" key="1">
    <source>
        <dbReference type="ARBA" id="ARBA00009717"/>
    </source>
</evidence>
<keyword evidence="6" id="KW-1185">Reference proteome</keyword>
<dbReference type="Pfam" id="PF05506">
    <property type="entry name" value="PLipase_C_C"/>
    <property type="match status" value="2"/>
</dbReference>
<dbReference type="EC" id="3.1.4.3" evidence="2"/>
<dbReference type="Pfam" id="PF10518">
    <property type="entry name" value="TAT_signal"/>
    <property type="match status" value="1"/>
</dbReference>
<evidence type="ECO:0000313" key="5">
    <source>
        <dbReference type="EMBL" id="AJA10621.1"/>
    </source>
</evidence>
<evidence type="ECO:0000259" key="4">
    <source>
        <dbReference type="Pfam" id="PF05506"/>
    </source>
</evidence>
<dbReference type="HOGENOM" id="CLU_008770_1_0_5"/>
<dbReference type="InterPro" id="IPR006311">
    <property type="entry name" value="TAT_signal"/>
</dbReference>
<dbReference type="InterPro" id="IPR019546">
    <property type="entry name" value="TAT_signal_bac_arc"/>
</dbReference>
<evidence type="ECO:0000256" key="3">
    <source>
        <dbReference type="ARBA" id="ARBA00022801"/>
    </source>
</evidence>
<dbReference type="NCBIfam" id="TIGR03396">
    <property type="entry name" value="PC_PLC"/>
    <property type="match status" value="1"/>
</dbReference>
<sequence length="702" mass="76889">MSNSRRDFLKAAGVAGSAAAFHASIGRALAIPAKRTTGTIKDVRHIVILMQENRSFDHYFGTMKGVRGFGDRHPIPMAGEKNVWFQSNGARDLLPFHLDTARTNGLKVPGTPHSFADAQAAWNQGKFGLWPKYKTDYSMGYYKREDIPFQFALAEAFTICDAYHCSITTGTDPNRIVFWSGSNFDPDVAATGTNCRDDKSEPNNLRCWIKGALPEPGYTYAGNALEWATIPEVLEAAGVDWRIYQDPNDNWTGAMHGGLAFKGFRDAKPGSPIYERGMSHHSLERLAEDAKNGTLPAVSWVLPPKQWSEHPSASTPIEGAEFTASVLDALTANPDTWAGTVFFQTFDENDGLFDHFPPAAPPSYNADGTLAGEATLALPGHYFDDHEDKYLSRDDNISGTTRPFGLGPRVPMYVVSPWSKGGWVSSEVFDHTSVGQFLERRFGVTIPAISPWHRSVCGDMTSCFDFSKGADAAFPALPDVSGSAAILDTHLQRPKALPPRVPQDLFQEKGIRRSRALPYILHVDARIDAGGRAVILDFINEGAAGAVFHVYDKRNLDRIPRRYTVEAGKRIDDRWSVGADGDFYLWVLGPNGFHRAFRGTLAEAARAPTMTARYNVKQRALALGFVNDGSGAQQAKILRDAYAPSAGKTVTIASRGKAVEAWPTPKDHDWYDVTVALPGIEVRLAGRIECGTHGISDPLTLA</sequence>
<evidence type="ECO:0000313" key="6">
    <source>
        <dbReference type="Proteomes" id="UP000030907"/>
    </source>
</evidence>
<dbReference type="PANTHER" id="PTHR31956">
    <property type="entry name" value="NON-SPECIFIC PHOSPHOLIPASE C4-RELATED"/>
    <property type="match status" value="1"/>
</dbReference>
<dbReference type="InterPro" id="IPR017850">
    <property type="entry name" value="Alkaline_phosphatase_core_sf"/>
</dbReference>
<dbReference type="GO" id="GO:0016042">
    <property type="term" value="P:lipid catabolic process"/>
    <property type="evidence" value="ECO:0007669"/>
    <property type="project" value="InterPro"/>
</dbReference>
<protein>
    <recommendedName>
        <fullName evidence="2">phospholipase C</fullName>
        <ecNumber evidence="2">3.1.4.3</ecNumber>
    </recommendedName>
</protein>
<dbReference type="GO" id="GO:0034480">
    <property type="term" value="F:phosphatidylcholine phospholipase C activity"/>
    <property type="evidence" value="ECO:0007669"/>
    <property type="project" value="UniProtKB-EC"/>
</dbReference>
<dbReference type="EMBL" id="CP009122">
    <property type="protein sequence ID" value="AJA10621.1"/>
    <property type="molecule type" value="Genomic_DNA"/>
</dbReference>
<gene>
    <name evidence="5" type="primary">plcN</name>
    <name evidence="5" type="ORF">SKP52_18755</name>
</gene>
<dbReference type="InterPro" id="IPR007312">
    <property type="entry name" value="Phosphoesterase"/>
</dbReference>
<reference evidence="5 6" key="1">
    <citation type="journal article" date="2015" name="Int. J. Syst. Evol. Microbiol.">
        <title>Description of Sphingopyxis fribergensis sp. nov. - a soil bacterium with the ability to degrade styrene and phenylacetic acid.</title>
        <authorList>
            <person name="Oelschlagel M."/>
            <person name="Ruckert C."/>
            <person name="Kalinowski J."/>
            <person name="Schmidt G."/>
            <person name="Schlomann M."/>
            <person name="Tischler D."/>
        </authorList>
    </citation>
    <scope>NUCLEOTIDE SEQUENCE [LARGE SCALE GENOMIC DNA]</scope>
    <source>
        <strain evidence="5 6">Kp5.2</strain>
    </source>
</reference>
<dbReference type="AlphaFoldDB" id="A0A0A7PKK6"/>
<dbReference type="RefSeq" id="WP_039577282.1">
    <property type="nucleotide sequence ID" value="NZ_CP009122.1"/>
</dbReference>
<organism evidence="5 6">
    <name type="scientific">Sphingopyxis fribergensis</name>
    <dbReference type="NCBI Taxonomy" id="1515612"/>
    <lineage>
        <taxon>Bacteria</taxon>
        <taxon>Pseudomonadati</taxon>
        <taxon>Pseudomonadota</taxon>
        <taxon>Alphaproteobacteria</taxon>
        <taxon>Sphingomonadales</taxon>
        <taxon>Sphingomonadaceae</taxon>
        <taxon>Sphingopyxis</taxon>
    </lineage>
</organism>
<keyword evidence="3 5" id="KW-0378">Hydrolase</keyword>
<dbReference type="PANTHER" id="PTHR31956:SF36">
    <property type="entry name" value="NON-HEMOLYTIC PHOSPHOLIPASE C"/>
    <property type="match status" value="1"/>
</dbReference>
<dbReference type="CDD" id="cd16014">
    <property type="entry name" value="PLC"/>
    <property type="match status" value="1"/>
</dbReference>
<proteinExistence type="inferred from homology"/>
<feature type="domain" description="Bacterial phospholipase C C-terminal" evidence="4">
    <location>
        <begin position="608"/>
        <end position="679"/>
    </location>
</feature>
<evidence type="ECO:0000256" key="2">
    <source>
        <dbReference type="ARBA" id="ARBA00012018"/>
    </source>
</evidence>
<comment type="similarity">
    <text evidence="1">Belongs to the bacterial phospholipase C family.</text>
</comment>
<dbReference type="KEGG" id="sphk:SKP52_18755"/>
<dbReference type="InterPro" id="IPR017767">
    <property type="entry name" value="PC-PLC"/>
</dbReference>
<dbReference type="STRING" id="1515612.SKP52_18755"/>
<dbReference type="InterPro" id="IPR008475">
    <property type="entry name" value="PLipase_C_C"/>
</dbReference>
<dbReference type="PROSITE" id="PS51318">
    <property type="entry name" value="TAT"/>
    <property type="match status" value="1"/>
</dbReference>
<feature type="domain" description="Bacterial phospholipase C C-terminal" evidence="4">
    <location>
        <begin position="514"/>
        <end position="599"/>
    </location>
</feature>
<dbReference type="Pfam" id="PF04185">
    <property type="entry name" value="Phosphoesterase"/>
    <property type="match status" value="1"/>
</dbReference>
<dbReference type="OrthoDB" id="9770871at2"/>
<accession>A0A0A7PKK6</accession>
<name>A0A0A7PKK6_9SPHN</name>
<dbReference type="NCBIfam" id="TIGR01409">
    <property type="entry name" value="TAT_signal_seq"/>
    <property type="match status" value="1"/>
</dbReference>
<dbReference type="Gene3D" id="3.40.720.10">
    <property type="entry name" value="Alkaline Phosphatase, subunit A"/>
    <property type="match status" value="2"/>
</dbReference>